<keyword evidence="3" id="KW-1185">Reference proteome</keyword>
<name>A0A8H4VRI6_9AGAR</name>
<keyword evidence="1" id="KW-0812">Transmembrane</keyword>
<evidence type="ECO:0000313" key="3">
    <source>
        <dbReference type="Proteomes" id="UP000521872"/>
    </source>
</evidence>
<dbReference type="Proteomes" id="UP000521872">
    <property type="component" value="Unassembled WGS sequence"/>
</dbReference>
<sequence>MLVYFVTIIFISANIDNVTPSKAMAFNTLQLTLYIIPAVLSVITTALISYRITKINTRRNSDLKRLVDIIVHSSAVYTVLLVMRAAFATPVPLAQRTSNSAQIMGDVATYLEIFLMNIAGLAPTVMVARATLLADDKDSRFIASVRSRIQFARRSVMQSSTHNFEQVKPESMGP</sequence>
<dbReference type="AlphaFoldDB" id="A0A8H4VRI6"/>
<evidence type="ECO:0000256" key="1">
    <source>
        <dbReference type="SAM" id="Phobius"/>
    </source>
</evidence>
<protein>
    <submittedName>
        <fullName evidence="2">Uncharacterized protein</fullName>
    </submittedName>
</protein>
<gene>
    <name evidence="2" type="ORF">D9613_004670</name>
</gene>
<keyword evidence="1" id="KW-0472">Membrane</keyword>
<reference evidence="2 3" key="1">
    <citation type="submission" date="2019-12" db="EMBL/GenBank/DDBJ databases">
        <authorList>
            <person name="Floudas D."/>
            <person name="Bentzer J."/>
            <person name="Ahren D."/>
            <person name="Johansson T."/>
            <person name="Persson P."/>
            <person name="Tunlid A."/>
        </authorList>
    </citation>
    <scope>NUCLEOTIDE SEQUENCE [LARGE SCALE GENOMIC DNA]</scope>
    <source>
        <strain evidence="2 3">CBS 102.39</strain>
    </source>
</reference>
<proteinExistence type="predicted"/>
<dbReference type="EMBL" id="JAACJL010000016">
    <property type="protein sequence ID" value="KAF4619437.1"/>
    <property type="molecule type" value="Genomic_DNA"/>
</dbReference>
<evidence type="ECO:0000313" key="2">
    <source>
        <dbReference type="EMBL" id="KAF4619437.1"/>
    </source>
</evidence>
<feature type="transmembrane region" description="Helical" evidence="1">
    <location>
        <begin position="65"/>
        <end position="87"/>
    </location>
</feature>
<feature type="transmembrane region" description="Helical" evidence="1">
    <location>
        <begin position="107"/>
        <end position="132"/>
    </location>
</feature>
<accession>A0A8H4VRI6</accession>
<feature type="transmembrane region" description="Helical" evidence="1">
    <location>
        <begin position="35"/>
        <end position="53"/>
    </location>
</feature>
<organism evidence="2 3">
    <name type="scientific">Agrocybe pediades</name>
    <dbReference type="NCBI Taxonomy" id="84607"/>
    <lineage>
        <taxon>Eukaryota</taxon>
        <taxon>Fungi</taxon>
        <taxon>Dikarya</taxon>
        <taxon>Basidiomycota</taxon>
        <taxon>Agaricomycotina</taxon>
        <taxon>Agaricomycetes</taxon>
        <taxon>Agaricomycetidae</taxon>
        <taxon>Agaricales</taxon>
        <taxon>Agaricineae</taxon>
        <taxon>Strophariaceae</taxon>
        <taxon>Agrocybe</taxon>
    </lineage>
</organism>
<comment type="caution">
    <text evidence="2">The sequence shown here is derived from an EMBL/GenBank/DDBJ whole genome shotgun (WGS) entry which is preliminary data.</text>
</comment>
<keyword evidence="1" id="KW-1133">Transmembrane helix</keyword>